<proteinExistence type="predicted"/>
<feature type="non-terminal residue" evidence="1">
    <location>
        <position position="234"/>
    </location>
</feature>
<evidence type="ECO:0000313" key="2">
    <source>
        <dbReference type="Proteomes" id="UP000308600"/>
    </source>
</evidence>
<accession>A0ACD3B1H3</accession>
<organism evidence="1 2">
    <name type="scientific">Pluteus cervinus</name>
    <dbReference type="NCBI Taxonomy" id="181527"/>
    <lineage>
        <taxon>Eukaryota</taxon>
        <taxon>Fungi</taxon>
        <taxon>Dikarya</taxon>
        <taxon>Basidiomycota</taxon>
        <taxon>Agaricomycotina</taxon>
        <taxon>Agaricomycetes</taxon>
        <taxon>Agaricomycetidae</taxon>
        <taxon>Agaricales</taxon>
        <taxon>Pluteineae</taxon>
        <taxon>Pluteaceae</taxon>
        <taxon>Pluteus</taxon>
    </lineage>
</organism>
<gene>
    <name evidence="1" type="ORF">BDN72DRAFT_793389</name>
</gene>
<name>A0ACD3B1H3_9AGAR</name>
<dbReference type="EMBL" id="ML208293">
    <property type="protein sequence ID" value="TFK71829.1"/>
    <property type="molecule type" value="Genomic_DNA"/>
</dbReference>
<sequence length="234" mass="26027">MMRNANQKCNAFQSLIGIYLHSCNTPDIIMQLLSSLGIAISGTTVDDAVTHLSENAEAGMKEAGATHLVSFADDNLDADLKHTTPTLEKPEDTLIHITTGTMIPLQHVTTADLECTQELYKLAEERLSSQIPDASRVQLPDLLRIHPEAEDLVDLDNNSDNTFRAWVFRRDLLEHGPDYFHQFRSQLGKPVVVDAIPISKMKQIPNRALDINPSTVSNSGRAFEEFFIQAGIFE</sequence>
<protein>
    <submittedName>
        <fullName evidence="1">Uncharacterized protein</fullName>
    </submittedName>
</protein>
<keyword evidence="2" id="KW-1185">Reference proteome</keyword>
<dbReference type="Proteomes" id="UP000308600">
    <property type="component" value="Unassembled WGS sequence"/>
</dbReference>
<evidence type="ECO:0000313" key="1">
    <source>
        <dbReference type="EMBL" id="TFK71829.1"/>
    </source>
</evidence>
<reference evidence="1 2" key="1">
    <citation type="journal article" date="2019" name="Nat. Ecol. Evol.">
        <title>Megaphylogeny resolves global patterns of mushroom evolution.</title>
        <authorList>
            <person name="Varga T."/>
            <person name="Krizsan K."/>
            <person name="Foldi C."/>
            <person name="Dima B."/>
            <person name="Sanchez-Garcia M."/>
            <person name="Sanchez-Ramirez S."/>
            <person name="Szollosi G.J."/>
            <person name="Szarkandi J.G."/>
            <person name="Papp V."/>
            <person name="Albert L."/>
            <person name="Andreopoulos W."/>
            <person name="Angelini C."/>
            <person name="Antonin V."/>
            <person name="Barry K.W."/>
            <person name="Bougher N.L."/>
            <person name="Buchanan P."/>
            <person name="Buyck B."/>
            <person name="Bense V."/>
            <person name="Catcheside P."/>
            <person name="Chovatia M."/>
            <person name="Cooper J."/>
            <person name="Damon W."/>
            <person name="Desjardin D."/>
            <person name="Finy P."/>
            <person name="Geml J."/>
            <person name="Haridas S."/>
            <person name="Hughes K."/>
            <person name="Justo A."/>
            <person name="Karasinski D."/>
            <person name="Kautmanova I."/>
            <person name="Kiss B."/>
            <person name="Kocsube S."/>
            <person name="Kotiranta H."/>
            <person name="LaButti K.M."/>
            <person name="Lechner B.E."/>
            <person name="Liimatainen K."/>
            <person name="Lipzen A."/>
            <person name="Lukacs Z."/>
            <person name="Mihaltcheva S."/>
            <person name="Morgado L.N."/>
            <person name="Niskanen T."/>
            <person name="Noordeloos M.E."/>
            <person name="Ohm R.A."/>
            <person name="Ortiz-Santana B."/>
            <person name="Ovrebo C."/>
            <person name="Racz N."/>
            <person name="Riley R."/>
            <person name="Savchenko A."/>
            <person name="Shiryaev A."/>
            <person name="Soop K."/>
            <person name="Spirin V."/>
            <person name="Szebenyi C."/>
            <person name="Tomsovsky M."/>
            <person name="Tulloss R.E."/>
            <person name="Uehling J."/>
            <person name="Grigoriev I.V."/>
            <person name="Vagvolgyi C."/>
            <person name="Papp T."/>
            <person name="Martin F.M."/>
            <person name="Miettinen O."/>
            <person name="Hibbett D.S."/>
            <person name="Nagy L.G."/>
        </authorList>
    </citation>
    <scope>NUCLEOTIDE SEQUENCE [LARGE SCALE GENOMIC DNA]</scope>
    <source>
        <strain evidence="1 2">NL-1719</strain>
    </source>
</reference>